<sequence>MEHKAILESFKSILQEDEFIKELLANGTLRVKEAKTRISLRINEKPYLDAVIPGTSKNMRDWINYHQREGKEESYELPLIRVDHDSDKQTAYLYFSMREEIKTVNPAIIIGSESNHESQHCKKVNNKALGQMGASEFEAVVGEWLAYFKGFFGH</sequence>
<protein>
    <submittedName>
        <fullName evidence="1">Uncharacterized protein</fullName>
    </submittedName>
</protein>
<name>A0ABN6LH08_9BACT</name>
<proteinExistence type="predicted"/>
<dbReference type="EMBL" id="AP025302">
    <property type="protein sequence ID" value="BDD02426.1"/>
    <property type="molecule type" value="Genomic_DNA"/>
</dbReference>
<keyword evidence="1" id="KW-0614">Plasmid</keyword>
<geneLocation type="plasmid" evidence="1 2">
    <name>pPP10</name>
</geneLocation>
<evidence type="ECO:0000313" key="2">
    <source>
        <dbReference type="Proteomes" id="UP001354989"/>
    </source>
</evidence>
<reference evidence="1 2" key="1">
    <citation type="submission" date="2021-12" db="EMBL/GenBank/DDBJ databases">
        <title>Genome sequencing of bacteria with rrn-lacking chromosome and rrn-plasmid.</title>
        <authorList>
            <person name="Anda M."/>
            <person name="Iwasaki W."/>
        </authorList>
    </citation>
    <scope>NUCLEOTIDE SEQUENCE [LARGE SCALE GENOMIC DNA]</scope>
    <source>
        <strain evidence="1 2">NBRC 101262</strain>
        <plasmid evidence="1 2">pPP10</plasmid>
    </source>
</reference>
<dbReference type="RefSeq" id="WP_338399642.1">
    <property type="nucleotide sequence ID" value="NZ_AP025302.1"/>
</dbReference>
<keyword evidence="2" id="KW-1185">Reference proteome</keyword>
<dbReference type="Proteomes" id="UP001354989">
    <property type="component" value="Plasmid pPP10"/>
</dbReference>
<evidence type="ECO:0000313" key="1">
    <source>
        <dbReference type="EMBL" id="BDD02426.1"/>
    </source>
</evidence>
<accession>A0ABN6LH08</accession>
<organism evidence="1 2">
    <name type="scientific">Persicobacter psychrovividus</name>
    <dbReference type="NCBI Taxonomy" id="387638"/>
    <lineage>
        <taxon>Bacteria</taxon>
        <taxon>Pseudomonadati</taxon>
        <taxon>Bacteroidota</taxon>
        <taxon>Cytophagia</taxon>
        <taxon>Cytophagales</taxon>
        <taxon>Persicobacteraceae</taxon>
        <taxon>Persicobacter</taxon>
    </lineage>
</organism>
<gene>
    <name evidence="1" type="ORF">PEPS_47060</name>
</gene>